<keyword evidence="1" id="KW-0472">Membrane</keyword>
<evidence type="ECO:0000313" key="3">
    <source>
        <dbReference type="Proteomes" id="UP000327157"/>
    </source>
</evidence>
<protein>
    <recommendedName>
        <fullName evidence="1">Protein transport protein SEC23</fullName>
    </recommendedName>
</protein>
<keyword evidence="3" id="KW-1185">Reference proteome</keyword>
<reference evidence="2 3" key="1">
    <citation type="submission" date="2019-09" db="EMBL/GenBank/DDBJ databases">
        <authorList>
            <person name="Ou C."/>
        </authorList>
    </citation>
    <scope>NUCLEOTIDE SEQUENCE [LARGE SCALE GENOMIC DNA]</scope>
    <source>
        <strain evidence="2">S2</strain>
        <tissue evidence="2">Leaf</tissue>
    </source>
</reference>
<comment type="subcellular location">
    <subcellularLocation>
        <location evidence="1">Cytoplasmic vesicle</location>
        <location evidence="1">COPII-coated vesicle membrane</location>
        <topology evidence="1">Peripheral membrane protein</topology>
        <orientation evidence="1">Cytoplasmic side</orientation>
    </subcellularLocation>
    <subcellularLocation>
        <location evidence="1">Endoplasmic reticulum membrane</location>
        <topology evidence="1">Peripheral membrane protein</topology>
        <orientation evidence="1">Cytoplasmic side</orientation>
    </subcellularLocation>
</comment>
<dbReference type="GO" id="GO:0090110">
    <property type="term" value="P:COPII-coated vesicle cargo loading"/>
    <property type="evidence" value="ECO:0007669"/>
    <property type="project" value="TreeGrafter"/>
</dbReference>
<keyword evidence="1" id="KW-0653">Protein transport</keyword>
<gene>
    <name evidence="2" type="ORF">D8674_020332</name>
</gene>
<dbReference type="GO" id="GO:0030127">
    <property type="term" value="C:COPII vesicle coat"/>
    <property type="evidence" value="ECO:0007669"/>
    <property type="project" value="TreeGrafter"/>
</dbReference>
<keyword evidence="1" id="KW-0968">Cytoplasmic vesicle</keyword>
<dbReference type="PANTHER" id="PTHR11141">
    <property type="entry name" value="PROTEIN TRANSPORT PROTEIN SEC23"/>
    <property type="match status" value="1"/>
</dbReference>
<keyword evidence="1" id="KW-0931">ER-Golgi transport</keyword>
<proteinExistence type="inferred from homology"/>
<keyword evidence="1" id="KW-0862">Zinc</keyword>
<dbReference type="GO" id="GO:0046872">
    <property type="term" value="F:metal ion binding"/>
    <property type="evidence" value="ECO:0007669"/>
    <property type="project" value="UniProtKB-KW"/>
</dbReference>
<accession>A0A5N5HTK6</accession>
<dbReference type="SUPFAM" id="SSF81995">
    <property type="entry name" value="beta-sandwich domain of Sec23/24"/>
    <property type="match status" value="1"/>
</dbReference>
<dbReference type="InterPro" id="IPR037364">
    <property type="entry name" value="Sec23"/>
</dbReference>
<dbReference type="GO" id="GO:0015031">
    <property type="term" value="P:protein transport"/>
    <property type="evidence" value="ECO:0007669"/>
    <property type="project" value="UniProtKB-KW"/>
</dbReference>
<sequence length="93" mass="10559">MSEMANTDPKWINEVEMTWAVWPHTKVEASKCVIPLVVCISPVRSHPNIPMFPYAPLRCKTYSAALHLFARVDSLIPLRSESQRPKPSLVTSR</sequence>
<keyword evidence="1" id="KW-0479">Metal-binding</keyword>
<keyword evidence="1" id="KW-0813">Transport</keyword>
<dbReference type="EMBL" id="SMOL01000157">
    <property type="protein sequence ID" value="KAB2626714.1"/>
    <property type="molecule type" value="Genomic_DNA"/>
</dbReference>
<reference evidence="2 3" key="3">
    <citation type="submission" date="2019-11" db="EMBL/GenBank/DDBJ databases">
        <title>A de novo genome assembly of a pear dwarfing rootstock.</title>
        <authorList>
            <person name="Wang F."/>
            <person name="Wang J."/>
            <person name="Li S."/>
            <person name="Zhang Y."/>
            <person name="Fang M."/>
            <person name="Ma L."/>
            <person name="Zhao Y."/>
            <person name="Jiang S."/>
        </authorList>
    </citation>
    <scope>NUCLEOTIDE SEQUENCE [LARGE SCALE GENOMIC DNA]</scope>
    <source>
        <strain evidence="2">S2</strain>
        <tissue evidence="2">Leaf</tissue>
    </source>
</reference>
<dbReference type="AlphaFoldDB" id="A0A5N5HTK6"/>
<dbReference type="Gene3D" id="2.60.40.1670">
    <property type="entry name" value="beta-sandwich domain of Sec23/24"/>
    <property type="match status" value="1"/>
</dbReference>
<dbReference type="OrthoDB" id="10256289at2759"/>
<comment type="caution">
    <text evidence="2">The sequence shown here is derived from an EMBL/GenBank/DDBJ whole genome shotgun (WGS) entry which is preliminary data.</text>
</comment>
<name>A0A5N5HTK6_9ROSA</name>
<dbReference type="Proteomes" id="UP000327157">
    <property type="component" value="Chromosome 2"/>
</dbReference>
<keyword evidence="1" id="KW-0963">Cytoplasm</keyword>
<dbReference type="GO" id="GO:0005096">
    <property type="term" value="F:GTPase activator activity"/>
    <property type="evidence" value="ECO:0007669"/>
    <property type="project" value="TreeGrafter"/>
</dbReference>
<reference evidence="3" key="2">
    <citation type="submission" date="2019-10" db="EMBL/GenBank/DDBJ databases">
        <title>A de novo genome assembly of a pear dwarfing rootstock.</title>
        <authorList>
            <person name="Wang F."/>
            <person name="Wang J."/>
            <person name="Li S."/>
            <person name="Zhang Y."/>
            <person name="Fang M."/>
            <person name="Ma L."/>
            <person name="Zhao Y."/>
            <person name="Jiang S."/>
        </authorList>
    </citation>
    <scope>NUCLEOTIDE SEQUENCE [LARGE SCALE GENOMIC DNA]</scope>
</reference>
<dbReference type="PANTHER" id="PTHR11141:SF0">
    <property type="entry name" value="PROTEIN TRANSPORT PROTEIN SEC23"/>
    <property type="match status" value="1"/>
</dbReference>
<evidence type="ECO:0000313" key="2">
    <source>
        <dbReference type="EMBL" id="KAB2626714.1"/>
    </source>
</evidence>
<comment type="similarity">
    <text evidence="1">Belongs to the SEC23/SEC24 family. SEC23 subfamily.</text>
</comment>
<comment type="function">
    <text evidence="1">Component of the coat protein complex II (COPII) which promotes the formation of transport vesicles from the endoplasmic reticulum (ER). The coat has two main functions, the physical deformation of the endoplasmic reticulum membrane into vesicles and the selection of cargo molecules.</text>
</comment>
<keyword evidence="1" id="KW-0256">Endoplasmic reticulum</keyword>
<evidence type="ECO:0000256" key="1">
    <source>
        <dbReference type="RuleBase" id="RU365030"/>
    </source>
</evidence>
<dbReference type="GO" id="GO:0070971">
    <property type="term" value="C:endoplasmic reticulum exit site"/>
    <property type="evidence" value="ECO:0007669"/>
    <property type="project" value="TreeGrafter"/>
</dbReference>
<dbReference type="GO" id="GO:0005789">
    <property type="term" value="C:endoplasmic reticulum membrane"/>
    <property type="evidence" value="ECO:0007669"/>
    <property type="project" value="UniProtKB-SubCell"/>
</dbReference>
<organism evidence="2 3">
    <name type="scientific">Pyrus ussuriensis x Pyrus communis</name>
    <dbReference type="NCBI Taxonomy" id="2448454"/>
    <lineage>
        <taxon>Eukaryota</taxon>
        <taxon>Viridiplantae</taxon>
        <taxon>Streptophyta</taxon>
        <taxon>Embryophyta</taxon>
        <taxon>Tracheophyta</taxon>
        <taxon>Spermatophyta</taxon>
        <taxon>Magnoliopsida</taxon>
        <taxon>eudicotyledons</taxon>
        <taxon>Gunneridae</taxon>
        <taxon>Pentapetalae</taxon>
        <taxon>rosids</taxon>
        <taxon>fabids</taxon>
        <taxon>Rosales</taxon>
        <taxon>Rosaceae</taxon>
        <taxon>Amygdaloideae</taxon>
        <taxon>Maleae</taxon>
        <taxon>Pyrus</taxon>
    </lineage>
</organism>